<organism evidence="2 3">
    <name type="scientific">Castellaniella hirudinis</name>
    <dbReference type="NCBI Taxonomy" id="1144617"/>
    <lineage>
        <taxon>Bacteria</taxon>
        <taxon>Pseudomonadati</taxon>
        <taxon>Pseudomonadota</taxon>
        <taxon>Betaproteobacteria</taxon>
        <taxon>Burkholderiales</taxon>
        <taxon>Alcaligenaceae</taxon>
        <taxon>Castellaniella</taxon>
    </lineage>
</organism>
<protein>
    <submittedName>
        <fullName evidence="2">Glycosyltransferase family 2 protein</fullName>
    </submittedName>
</protein>
<dbReference type="InterPro" id="IPR001173">
    <property type="entry name" value="Glyco_trans_2-like"/>
</dbReference>
<evidence type="ECO:0000259" key="1">
    <source>
        <dbReference type="Pfam" id="PF00535"/>
    </source>
</evidence>
<dbReference type="SUPFAM" id="SSF53448">
    <property type="entry name" value="Nucleotide-diphospho-sugar transferases"/>
    <property type="match status" value="1"/>
</dbReference>
<dbReference type="RefSeq" id="WP_376811300.1">
    <property type="nucleotide sequence ID" value="NZ_JBHSDY010000001.1"/>
</dbReference>
<dbReference type="InterPro" id="IPR029044">
    <property type="entry name" value="Nucleotide-diphossugar_trans"/>
</dbReference>
<dbReference type="Proteomes" id="UP001595756">
    <property type="component" value="Unassembled WGS sequence"/>
</dbReference>
<proteinExistence type="predicted"/>
<dbReference type="CDD" id="cd00761">
    <property type="entry name" value="Glyco_tranf_GTA_type"/>
    <property type="match status" value="1"/>
</dbReference>
<evidence type="ECO:0000313" key="2">
    <source>
        <dbReference type="EMBL" id="MFC4296721.1"/>
    </source>
</evidence>
<dbReference type="EMBL" id="JBHSDY010000001">
    <property type="protein sequence ID" value="MFC4296721.1"/>
    <property type="molecule type" value="Genomic_DNA"/>
</dbReference>
<sequence length="272" mass="30470">MLTILTPTYNRVQTLPALYESLCAQTRRDFEWLVIDDGSTDDTAAWLQSCRAQTSAFAVRSLSQANGGKHVALNTGVRAARGDWIFIVDSDDYLTPDAVECMMDAVAQASQAPRLVPGVCFRRADPQGRLMGLPCEDVPSPFVGAPSQVGRMVRGDLAYAFRRDVMADLPFPVIPGERFVPELYIWNQIGDRGPVWFYLDRAIYVCEYLDDGYTRNFHAHLRRNPGGFLLFYAAQIGREPRRLDRLKAGIRSVQCLVYCAIKAAADRRRAPS</sequence>
<accession>A0ABV8RTN3</accession>
<dbReference type="PANTHER" id="PTHR43685">
    <property type="entry name" value="GLYCOSYLTRANSFERASE"/>
    <property type="match status" value="1"/>
</dbReference>
<dbReference type="Pfam" id="PF00535">
    <property type="entry name" value="Glycos_transf_2"/>
    <property type="match status" value="1"/>
</dbReference>
<reference evidence="3" key="1">
    <citation type="journal article" date="2019" name="Int. J. Syst. Evol. Microbiol.">
        <title>The Global Catalogue of Microorganisms (GCM) 10K type strain sequencing project: providing services to taxonomists for standard genome sequencing and annotation.</title>
        <authorList>
            <consortium name="The Broad Institute Genomics Platform"/>
            <consortium name="The Broad Institute Genome Sequencing Center for Infectious Disease"/>
            <person name="Wu L."/>
            <person name="Ma J."/>
        </authorList>
    </citation>
    <scope>NUCLEOTIDE SEQUENCE [LARGE SCALE GENOMIC DNA]</scope>
    <source>
        <strain evidence="3">CGMCC 1.19029</strain>
    </source>
</reference>
<dbReference type="PANTHER" id="PTHR43685:SF2">
    <property type="entry name" value="GLYCOSYLTRANSFERASE 2-LIKE DOMAIN-CONTAINING PROTEIN"/>
    <property type="match status" value="1"/>
</dbReference>
<dbReference type="InterPro" id="IPR050834">
    <property type="entry name" value="Glycosyltransf_2"/>
</dbReference>
<gene>
    <name evidence="2" type="ORF">ACFO0J_01545</name>
</gene>
<name>A0ABV8RTN3_9BURK</name>
<comment type="caution">
    <text evidence="2">The sequence shown here is derived from an EMBL/GenBank/DDBJ whole genome shotgun (WGS) entry which is preliminary data.</text>
</comment>
<feature type="domain" description="Glycosyltransferase 2-like" evidence="1">
    <location>
        <begin position="3"/>
        <end position="108"/>
    </location>
</feature>
<keyword evidence="3" id="KW-1185">Reference proteome</keyword>
<dbReference type="Gene3D" id="3.90.550.10">
    <property type="entry name" value="Spore Coat Polysaccharide Biosynthesis Protein SpsA, Chain A"/>
    <property type="match status" value="1"/>
</dbReference>
<evidence type="ECO:0000313" key="3">
    <source>
        <dbReference type="Proteomes" id="UP001595756"/>
    </source>
</evidence>